<dbReference type="OrthoDB" id="9994137at2759"/>
<name>A0A814X2U7_9BILA</name>
<dbReference type="AlphaFoldDB" id="A0A814X2U7"/>
<gene>
    <name evidence="1" type="ORF">BJG266_LOCUS27417</name>
    <name evidence="2" type="ORF">QVE165_LOCUS42808</name>
</gene>
<dbReference type="Gene3D" id="1.25.40.10">
    <property type="entry name" value="Tetratricopeptide repeat domain"/>
    <property type="match status" value="1"/>
</dbReference>
<accession>A0A814X2U7</accession>
<evidence type="ECO:0000313" key="4">
    <source>
        <dbReference type="Proteomes" id="UP000663877"/>
    </source>
</evidence>
<keyword evidence="3" id="KW-1185">Reference proteome</keyword>
<dbReference type="Proteomes" id="UP000663832">
    <property type="component" value="Unassembled WGS sequence"/>
</dbReference>
<sequence>MGCRQSILSSPNPTPASLSSLSSADSIELEGILVEIPSHCRQPLINLPVQQFLNVYQHHLVGKYYFGQNKFLLAIAHEFQAMSQLGDMMPNHKDHFIFVDICNIVSSCFLELHVVEGAVLTSQWALNITEKYTPTNYKTISYQYSRLGIAYQAKQAWKEARYYLTKAIDTTRLTNEIDEEYIRKLEADFDLIKNRIIDNTQVSMTVHEIKPDPGENMEDFCRRAITEMIACNAEHSTLAFFKSEFERLPNKQTESEVNDEILNEVSQNLENCVRVSALDTEEVNFIAAQFKNMCMKASPLLPAIIEAALTTIIDRIKDENLDADNEQFTSLKQSAFIFSYTDESENYKKGVRVFEIRKKIESTDEQ</sequence>
<dbReference type="EMBL" id="CAJNOI010000252">
    <property type="protein sequence ID" value="CAF1210586.1"/>
    <property type="molecule type" value="Genomic_DNA"/>
</dbReference>
<dbReference type="SUPFAM" id="SSF48452">
    <property type="entry name" value="TPR-like"/>
    <property type="match status" value="1"/>
</dbReference>
<dbReference type="EMBL" id="CAJNOM010000536">
    <property type="protein sequence ID" value="CAF1489907.1"/>
    <property type="molecule type" value="Genomic_DNA"/>
</dbReference>
<organism evidence="1 4">
    <name type="scientific">Adineta steineri</name>
    <dbReference type="NCBI Taxonomy" id="433720"/>
    <lineage>
        <taxon>Eukaryota</taxon>
        <taxon>Metazoa</taxon>
        <taxon>Spiralia</taxon>
        <taxon>Gnathifera</taxon>
        <taxon>Rotifera</taxon>
        <taxon>Eurotatoria</taxon>
        <taxon>Bdelloidea</taxon>
        <taxon>Adinetida</taxon>
        <taxon>Adinetidae</taxon>
        <taxon>Adineta</taxon>
    </lineage>
</organism>
<evidence type="ECO:0000313" key="2">
    <source>
        <dbReference type="EMBL" id="CAF1489907.1"/>
    </source>
</evidence>
<comment type="caution">
    <text evidence="1">The sequence shown here is derived from an EMBL/GenBank/DDBJ whole genome shotgun (WGS) entry which is preliminary data.</text>
</comment>
<reference evidence="1" key="1">
    <citation type="submission" date="2021-02" db="EMBL/GenBank/DDBJ databases">
        <authorList>
            <person name="Nowell W R."/>
        </authorList>
    </citation>
    <scope>NUCLEOTIDE SEQUENCE</scope>
</reference>
<evidence type="ECO:0000313" key="3">
    <source>
        <dbReference type="Proteomes" id="UP000663832"/>
    </source>
</evidence>
<evidence type="ECO:0000313" key="1">
    <source>
        <dbReference type="EMBL" id="CAF1210586.1"/>
    </source>
</evidence>
<protein>
    <submittedName>
        <fullName evidence="1">Uncharacterized protein</fullName>
    </submittedName>
</protein>
<dbReference type="Proteomes" id="UP000663877">
    <property type="component" value="Unassembled WGS sequence"/>
</dbReference>
<dbReference type="InterPro" id="IPR011990">
    <property type="entry name" value="TPR-like_helical_dom_sf"/>
</dbReference>
<proteinExistence type="predicted"/>